<feature type="compositionally biased region" description="Low complexity" evidence="2">
    <location>
        <begin position="940"/>
        <end position="951"/>
    </location>
</feature>
<evidence type="ECO:0000256" key="2">
    <source>
        <dbReference type="SAM" id="MobiDB-lite"/>
    </source>
</evidence>
<proteinExistence type="predicted"/>
<protein>
    <recommendedName>
        <fullName evidence="3">SWIM-type domain-containing protein</fullName>
    </recommendedName>
</protein>
<evidence type="ECO:0000313" key="5">
    <source>
        <dbReference type="Proteomes" id="UP000663838"/>
    </source>
</evidence>
<name>A0A821QLM2_9BILA</name>
<keyword evidence="1" id="KW-0862">Zinc</keyword>
<sequence length="988" mass="113607">MDEKSPFQEKKIPVSDLYEALQHNEKLDKIPDTIETNRIYRVALASNTKGKFQSYQYSFKEFLKNLDAYKFDKYAWKNTRRTPYPKNNPEFIKIYYSCVNADKKKDGRCVKHVFISKVNDLDVLVCYFGNFYIAEKRPHGSCRLENSHVFHHTPASTIAQIDELVSKMPGAAAYKILVATNGDVEAPRNAAQCQYRRQKYLKNQKITCDEIKNLILLSYELNGFYKLLQLQPETSIVLMHDQMKQQFANLLTKTKEIIPLYYDTTFSLGEIYVSILGFRHVMFSEKPILTLAILMHDSKRELVHERFVQIINHELPDLHKKSILVTDGENALKNAFQTHYPTMLQLRCWNHAIKDIKLTAKRYYYNDQENHANDDDSVPKTKKEIIADVMDSITNLLRVSTRAEPLAEFQNILQSWPIKFRKYMETYILPIIDELGGWSSRPFNLFDEVSGVTTNPIESLNAVFKQWVSWKELSLDALVQMFYLVMGFYVNETRRGFCAHGGYHLELKYKDAQTDTSLLSLIAGFSPDDAVARMKSFLLKRQASTTNDNSQRVALEKEMASCNLNDNYDEHGEESTVEQGRNDHTSTTNSSPNNANSVQQETLTNIARAAILLEQNLVQFHMDSKVFTVRSLDHHLVHAVHMNDPKRLFRCSCPSTLQTCSHILAVKLFLGMPTDKRDNNINLGHERKRKRIDDKITKPGGKRPRRCDKEPTKKYTSPYFQGTQGNTTNVNQTRQGNVSHSQRDEPINSPAISRGLTNITNLPSSSTSNVVTPSRIQSIRFLTPINIRLPIQQLNQTVINISYQPIMYKVKFAEPVKNIDDLYSMVKDVYIHGNIPTPYPAANKQLQSRLTEFVSKESAPKCHKRLNDVYWISNKRIRLIQRTIAKFILPDSSNDENTNDDNPNDKEDNVNEDMKDDIDDGDDDGQSTNLVKMSHVHKQSSLPPSSHHSIITTRSKSKLIEKQNVVSLKRSNISEADENKTKMKNKQH</sequence>
<feature type="compositionally biased region" description="Acidic residues" evidence="2">
    <location>
        <begin position="914"/>
        <end position="925"/>
    </location>
</feature>
<keyword evidence="1" id="KW-0479">Metal-binding</keyword>
<feature type="region of interest" description="Disordered" evidence="2">
    <location>
        <begin position="565"/>
        <end position="597"/>
    </location>
</feature>
<feature type="compositionally biased region" description="Low complexity" evidence="2">
    <location>
        <begin position="761"/>
        <end position="770"/>
    </location>
</feature>
<feature type="compositionally biased region" description="Basic and acidic residues" evidence="2">
    <location>
        <begin position="568"/>
        <end position="584"/>
    </location>
</feature>
<accession>A0A821QLM2</accession>
<dbReference type="EMBL" id="CAJOBS010002564">
    <property type="protein sequence ID" value="CAF4823179.1"/>
    <property type="molecule type" value="Genomic_DNA"/>
</dbReference>
<evidence type="ECO:0000313" key="4">
    <source>
        <dbReference type="EMBL" id="CAF4823179.1"/>
    </source>
</evidence>
<evidence type="ECO:0000259" key="3">
    <source>
        <dbReference type="PROSITE" id="PS50966"/>
    </source>
</evidence>
<dbReference type="AlphaFoldDB" id="A0A821QLM2"/>
<feature type="region of interest" description="Disordered" evidence="2">
    <location>
        <begin position="694"/>
        <end position="770"/>
    </location>
</feature>
<feature type="compositionally biased region" description="Basic and acidic residues" evidence="2">
    <location>
        <begin position="903"/>
        <end position="913"/>
    </location>
</feature>
<organism evidence="4 5">
    <name type="scientific">Rotaria socialis</name>
    <dbReference type="NCBI Taxonomy" id="392032"/>
    <lineage>
        <taxon>Eukaryota</taxon>
        <taxon>Metazoa</taxon>
        <taxon>Spiralia</taxon>
        <taxon>Gnathifera</taxon>
        <taxon>Rotifera</taxon>
        <taxon>Eurotatoria</taxon>
        <taxon>Bdelloidea</taxon>
        <taxon>Philodinida</taxon>
        <taxon>Philodinidae</taxon>
        <taxon>Rotaria</taxon>
    </lineage>
</organism>
<evidence type="ECO:0000256" key="1">
    <source>
        <dbReference type="PROSITE-ProRule" id="PRU00325"/>
    </source>
</evidence>
<dbReference type="Proteomes" id="UP000663838">
    <property type="component" value="Unassembled WGS sequence"/>
</dbReference>
<feature type="compositionally biased region" description="Low complexity" evidence="2">
    <location>
        <begin position="585"/>
        <end position="597"/>
    </location>
</feature>
<dbReference type="GO" id="GO:0008270">
    <property type="term" value="F:zinc ion binding"/>
    <property type="evidence" value="ECO:0007669"/>
    <property type="project" value="UniProtKB-KW"/>
</dbReference>
<feature type="compositionally biased region" description="Low complexity" evidence="2">
    <location>
        <begin position="721"/>
        <end position="738"/>
    </location>
</feature>
<keyword evidence="1" id="KW-0863">Zinc-finger</keyword>
<gene>
    <name evidence="4" type="ORF">TOA249_LOCUS24719</name>
</gene>
<feature type="compositionally biased region" description="Polar residues" evidence="2">
    <location>
        <begin position="964"/>
        <end position="974"/>
    </location>
</feature>
<dbReference type="InterPro" id="IPR007527">
    <property type="entry name" value="Znf_SWIM"/>
</dbReference>
<comment type="caution">
    <text evidence="4">The sequence shown here is derived from an EMBL/GenBank/DDBJ whole genome shotgun (WGS) entry which is preliminary data.</text>
</comment>
<feature type="domain" description="SWIM-type" evidence="3">
    <location>
        <begin position="636"/>
        <end position="671"/>
    </location>
</feature>
<reference evidence="4" key="1">
    <citation type="submission" date="2021-02" db="EMBL/GenBank/DDBJ databases">
        <authorList>
            <person name="Nowell W R."/>
        </authorList>
    </citation>
    <scope>NUCLEOTIDE SEQUENCE</scope>
</reference>
<feature type="region of interest" description="Disordered" evidence="2">
    <location>
        <begin position="890"/>
        <end position="988"/>
    </location>
</feature>
<dbReference type="PROSITE" id="PS50966">
    <property type="entry name" value="ZF_SWIM"/>
    <property type="match status" value="1"/>
</dbReference>